<keyword evidence="3 4" id="KW-0975">Bacterial flagellum</keyword>
<dbReference type="InterPro" id="IPR009875">
    <property type="entry name" value="PilZ_domain"/>
</dbReference>
<comment type="subcellular location">
    <subcellularLocation>
        <location evidence="4">Bacterial flagellum basal body</location>
    </subcellularLocation>
</comment>
<evidence type="ECO:0000259" key="5">
    <source>
        <dbReference type="Pfam" id="PF07238"/>
    </source>
</evidence>
<comment type="subunit">
    <text evidence="4">Monomer. Interacts with the flagellar basal bodies.</text>
</comment>
<dbReference type="Gene3D" id="2.30.110.10">
    <property type="entry name" value="Electron Transport, Fmn-binding Protein, Chain A"/>
    <property type="match status" value="1"/>
</dbReference>
<dbReference type="GO" id="GO:0071945">
    <property type="term" value="P:regulation of bacterial-type flagellum-dependent cell motility by regulation of motor speed"/>
    <property type="evidence" value="ECO:0007669"/>
    <property type="project" value="UniProtKB-UniRule"/>
</dbReference>
<dbReference type="GO" id="GO:0035438">
    <property type="term" value="F:cyclic-di-GMP binding"/>
    <property type="evidence" value="ECO:0007669"/>
    <property type="project" value="UniProtKB-UniRule"/>
</dbReference>
<comment type="similarity">
    <text evidence="4">Belongs to the YcgR family.</text>
</comment>
<dbReference type="EMBL" id="QETA01000008">
    <property type="protein sequence ID" value="PWF21288.1"/>
    <property type="molecule type" value="Genomic_DNA"/>
</dbReference>
<evidence type="ECO:0000256" key="4">
    <source>
        <dbReference type="HAMAP-Rule" id="MF_01457"/>
    </source>
</evidence>
<proteinExistence type="inferred from homology"/>
<keyword evidence="2 4" id="KW-0547">Nucleotide-binding</keyword>
<dbReference type="Gene3D" id="2.40.10.220">
    <property type="entry name" value="predicted glycosyltransferase like domains"/>
    <property type="match status" value="1"/>
</dbReference>
<dbReference type="Proteomes" id="UP000245212">
    <property type="component" value="Unassembled WGS sequence"/>
</dbReference>
<feature type="domain" description="Type III secretion system flagellar brake protein YcgR PilZN" evidence="6">
    <location>
        <begin position="8"/>
        <end position="113"/>
    </location>
</feature>
<evidence type="ECO:0000256" key="1">
    <source>
        <dbReference type="ARBA" id="ARBA00022636"/>
    </source>
</evidence>
<dbReference type="GO" id="GO:0009425">
    <property type="term" value="C:bacterial-type flagellum basal body"/>
    <property type="evidence" value="ECO:0007669"/>
    <property type="project" value="UniProtKB-SubCell"/>
</dbReference>
<dbReference type="GO" id="GO:0071973">
    <property type="term" value="P:bacterial-type flagellum-dependent cell motility"/>
    <property type="evidence" value="ECO:0007669"/>
    <property type="project" value="UniProtKB-UniRule"/>
</dbReference>
<dbReference type="Pfam" id="PF07238">
    <property type="entry name" value="PilZ"/>
    <property type="match status" value="1"/>
</dbReference>
<feature type="domain" description="PilZ" evidence="5">
    <location>
        <begin position="116"/>
        <end position="235"/>
    </location>
</feature>
<evidence type="ECO:0000259" key="6">
    <source>
        <dbReference type="Pfam" id="PF07317"/>
    </source>
</evidence>
<evidence type="ECO:0000256" key="3">
    <source>
        <dbReference type="ARBA" id="ARBA00023143"/>
    </source>
</evidence>
<accession>A0A2V1JWX9</accession>
<organism evidence="7 8">
    <name type="scientific">Corticimicrobacter populi</name>
    <dbReference type="NCBI Taxonomy" id="2175229"/>
    <lineage>
        <taxon>Bacteria</taxon>
        <taxon>Pseudomonadati</taxon>
        <taxon>Pseudomonadota</taxon>
        <taxon>Betaproteobacteria</taxon>
        <taxon>Burkholderiales</taxon>
        <taxon>Alcaligenaceae</taxon>
        <taxon>Corticimicrobacter</taxon>
    </lineage>
</organism>
<dbReference type="RefSeq" id="WP_109063095.1">
    <property type="nucleotide sequence ID" value="NZ_QETA01000008.1"/>
</dbReference>
<name>A0A2V1JWX9_9BURK</name>
<evidence type="ECO:0000313" key="8">
    <source>
        <dbReference type="Proteomes" id="UP000245212"/>
    </source>
</evidence>
<keyword evidence="8" id="KW-1185">Reference proteome</keyword>
<comment type="caution">
    <text evidence="7">The sequence shown here is derived from an EMBL/GenBank/DDBJ whole genome shotgun (WGS) entry which is preliminary data.</text>
</comment>
<dbReference type="InterPro" id="IPR023787">
    <property type="entry name" value="T3SS_YcgR"/>
</dbReference>
<evidence type="ECO:0000256" key="2">
    <source>
        <dbReference type="ARBA" id="ARBA00022741"/>
    </source>
</evidence>
<dbReference type="HAMAP" id="MF_01457">
    <property type="entry name" value="YcgR"/>
    <property type="match status" value="1"/>
</dbReference>
<dbReference type="Pfam" id="PF07317">
    <property type="entry name" value="PilZN"/>
    <property type="match status" value="1"/>
</dbReference>
<gene>
    <name evidence="4" type="primary">ycgR</name>
    <name evidence="7" type="ORF">DD235_15885</name>
</gene>
<dbReference type="AlphaFoldDB" id="A0A2V1JWX9"/>
<evidence type="ECO:0000313" key="7">
    <source>
        <dbReference type="EMBL" id="PWF21288.1"/>
    </source>
</evidence>
<sequence>MHQNDNPYLVTVPLEIIGLLRALERRQALVRMHVQDRPISVVTTILDVDVQDNKVILDHAAAEDLNQIFIRADFVRFETALDSVPIFFSSSSIEACTHDGLPALAIDIPASLSRLQRRESYRVSIPALEPALCTIVEGASPNSTLSTGDGISVELRDISSSGLAIMDYGKIINYEPGTLYHNCLLDLPRVGSFPITIRVVRCINEVLPSQRNCRRIGAEFVDLPNAVLIMIQRYIGMVEREQSARRKGF</sequence>
<reference evidence="8" key="1">
    <citation type="submission" date="2018-05" db="EMBL/GenBank/DDBJ databases">
        <authorList>
            <person name="Li Y."/>
        </authorList>
    </citation>
    <scope>NUCLEOTIDE SEQUENCE [LARGE SCALE GENOMIC DNA]</scope>
    <source>
        <strain evidence="8">3d-2-2</strain>
    </source>
</reference>
<comment type="function">
    <text evidence="4">Acts as a flagellar brake, regulating swimming and swarming in a bis-(3'-5') cyclic diguanylic acid (c-di-GMP)-dependent manner. Binds 1 c-di-GMP dimer per subunit. Increasing levels of c-di-GMP lead to decreased motility.</text>
</comment>
<dbReference type="InterPro" id="IPR012349">
    <property type="entry name" value="Split_barrel_FMN-bd"/>
</dbReference>
<dbReference type="InterPro" id="IPR009926">
    <property type="entry name" value="T3SS_YcgR_PilZN"/>
</dbReference>
<keyword evidence="1 4" id="KW-0973">c-di-GMP</keyword>
<protein>
    <recommendedName>
        <fullName evidence="4">Flagellar brake protein YcgR</fullName>
    </recommendedName>
    <alternativeName>
        <fullName evidence="4">Cyclic di-GMP binding protein YcgR</fullName>
    </alternativeName>
</protein>